<reference evidence="2" key="1">
    <citation type="submission" date="2013-08" db="EMBL/GenBank/DDBJ databases">
        <authorList>
            <person name="Mendez C."/>
            <person name="Richter M."/>
            <person name="Ferrer M."/>
            <person name="Sanchez J."/>
        </authorList>
    </citation>
    <scope>NUCLEOTIDE SEQUENCE</scope>
</reference>
<evidence type="ECO:0000259" key="1">
    <source>
        <dbReference type="Pfam" id="PF19810"/>
    </source>
</evidence>
<name>T1BHG2_9ZZZZ</name>
<proteinExistence type="predicted"/>
<sequence length="140" mass="15962">MGFEVERITEPILADRADRVYLLTRSERDAAQPFVDAVVRRLRAAPWPVDVRVTPTEIWDVFGALGAFRQIFESERRLDRHDASVVPIRVNVSTGTKITSIAGTLSCMLWKGEPYYVRVSRSWYSNRTPRVRPVNDVVSG</sequence>
<comment type="caution">
    <text evidence="2">The sequence shown here is derived from an EMBL/GenBank/DDBJ whole genome shotgun (WGS) entry which is preliminary data.</text>
</comment>
<accession>T1BHG2</accession>
<dbReference type="Pfam" id="PF19810">
    <property type="entry name" value="HFX_2341_N"/>
    <property type="match status" value="1"/>
</dbReference>
<gene>
    <name evidence="2" type="ORF">B1B_10672</name>
</gene>
<dbReference type="EMBL" id="AUZY01006949">
    <property type="protein sequence ID" value="EQD52544.1"/>
    <property type="molecule type" value="Genomic_DNA"/>
</dbReference>
<dbReference type="InterPro" id="IPR046260">
    <property type="entry name" value="HFX_2341-like_N"/>
</dbReference>
<reference evidence="2" key="2">
    <citation type="journal article" date="2014" name="ISME J.">
        <title>Microbial stratification in low pH oxic and suboxic macroscopic growths along an acid mine drainage.</title>
        <authorList>
            <person name="Mendez-Garcia C."/>
            <person name="Mesa V."/>
            <person name="Sprenger R.R."/>
            <person name="Richter M."/>
            <person name="Diez M.S."/>
            <person name="Solano J."/>
            <person name="Bargiela R."/>
            <person name="Golyshina O.V."/>
            <person name="Manteca A."/>
            <person name="Ramos J.L."/>
            <person name="Gallego J.R."/>
            <person name="Llorente I."/>
            <person name="Martins Dos Santos V.A."/>
            <person name="Jensen O.N."/>
            <person name="Pelaez A.I."/>
            <person name="Sanchez J."/>
            <person name="Ferrer M."/>
        </authorList>
    </citation>
    <scope>NUCLEOTIDE SEQUENCE</scope>
</reference>
<organism evidence="2">
    <name type="scientific">mine drainage metagenome</name>
    <dbReference type="NCBI Taxonomy" id="410659"/>
    <lineage>
        <taxon>unclassified sequences</taxon>
        <taxon>metagenomes</taxon>
        <taxon>ecological metagenomes</taxon>
    </lineage>
</organism>
<dbReference type="AlphaFoldDB" id="T1BHG2"/>
<protein>
    <recommendedName>
        <fullName evidence="1">HFX-2341-like N-terminal domain-containing protein</fullName>
    </recommendedName>
</protein>
<feature type="non-terminal residue" evidence="2">
    <location>
        <position position="140"/>
    </location>
</feature>
<feature type="domain" description="HFX-2341-like N-terminal" evidence="1">
    <location>
        <begin position="1"/>
        <end position="119"/>
    </location>
</feature>
<evidence type="ECO:0000313" key="2">
    <source>
        <dbReference type="EMBL" id="EQD52544.1"/>
    </source>
</evidence>